<dbReference type="InterPro" id="IPR036909">
    <property type="entry name" value="Cyt_c-like_dom_sf"/>
</dbReference>
<keyword evidence="1" id="KW-0813">Transport</keyword>
<keyword evidence="2 6" id="KW-0349">Heme</keyword>
<feature type="domain" description="Cytochrome c" evidence="7">
    <location>
        <begin position="1"/>
        <end position="63"/>
    </location>
</feature>
<evidence type="ECO:0000256" key="2">
    <source>
        <dbReference type="ARBA" id="ARBA00022617"/>
    </source>
</evidence>
<gene>
    <name evidence="8" type="ORF">L3556_00990</name>
</gene>
<accession>A0ABT6EVU7</accession>
<keyword evidence="3 6" id="KW-0479">Metal-binding</keyword>
<keyword evidence="5 6" id="KW-0408">Iron</keyword>
<evidence type="ECO:0000259" key="7">
    <source>
        <dbReference type="PROSITE" id="PS51007"/>
    </source>
</evidence>
<evidence type="ECO:0000256" key="6">
    <source>
        <dbReference type="PROSITE-ProRule" id="PRU00433"/>
    </source>
</evidence>
<dbReference type="InterPro" id="IPR051811">
    <property type="entry name" value="Cytochrome_c550/c551-like"/>
</dbReference>
<evidence type="ECO:0000313" key="8">
    <source>
        <dbReference type="EMBL" id="MDG2989512.1"/>
    </source>
</evidence>
<name>A0ABT6EVU7_9SYNE</name>
<dbReference type="Pfam" id="PF13442">
    <property type="entry name" value="Cytochrome_CBB3"/>
    <property type="match status" value="1"/>
</dbReference>
<evidence type="ECO:0000256" key="3">
    <source>
        <dbReference type="ARBA" id="ARBA00022723"/>
    </source>
</evidence>
<dbReference type="PANTHER" id="PTHR37823">
    <property type="entry name" value="CYTOCHROME C-553-LIKE"/>
    <property type="match status" value="1"/>
</dbReference>
<organism evidence="8 9">
    <name type="scientific">Candidatus Synechococcus calcipolaris G9</name>
    <dbReference type="NCBI Taxonomy" id="1497997"/>
    <lineage>
        <taxon>Bacteria</taxon>
        <taxon>Bacillati</taxon>
        <taxon>Cyanobacteriota</taxon>
        <taxon>Cyanophyceae</taxon>
        <taxon>Synechococcales</taxon>
        <taxon>Synechococcaceae</taxon>
        <taxon>Synechococcus</taxon>
    </lineage>
</organism>
<evidence type="ECO:0000313" key="9">
    <source>
        <dbReference type="Proteomes" id="UP001154265"/>
    </source>
</evidence>
<sequence>MNCSGCHGVDAQGRVGPSLIQISDRRSQLHLIQQITSGQTPPMPKFQAQPQEMADLLSYLNKL</sequence>
<evidence type="ECO:0000256" key="5">
    <source>
        <dbReference type="ARBA" id="ARBA00023004"/>
    </source>
</evidence>
<dbReference type="Gene3D" id="1.10.760.10">
    <property type="entry name" value="Cytochrome c-like domain"/>
    <property type="match status" value="1"/>
</dbReference>
<dbReference type="EMBL" id="JAKKUT010000001">
    <property type="protein sequence ID" value="MDG2989512.1"/>
    <property type="molecule type" value="Genomic_DNA"/>
</dbReference>
<protein>
    <submittedName>
        <fullName evidence="8">Cytochrome c</fullName>
    </submittedName>
</protein>
<dbReference type="Proteomes" id="UP001154265">
    <property type="component" value="Unassembled WGS sequence"/>
</dbReference>
<proteinExistence type="predicted"/>
<dbReference type="PANTHER" id="PTHR37823:SF1">
    <property type="entry name" value="CYTOCHROME C-553-LIKE"/>
    <property type="match status" value="1"/>
</dbReference>
<dbReference type="PROSITE" id="PS51007">
    <property type="entry name" value="CYTC"/>
    <property type="match status" value="1"/>
</dbReference>
<dbReference type="InterPro" id="IPR009056">
    <property type="entry name" value="Cyt_c-like_dom"/>
</dbReference>
<keyword evidence="4" id="KW-0249">Electron transport</keyword>
<reference evidence="8" key="2">
    <citation type="submission" date="2022-01" db="EMBL/GenBank/DDBJ databases">
        <authorList>
            <person name="Zivanovic Y."/>
            <person name="Moreira D."/>
            <person name="Lopez-Garcia P."/>
        </authorList>
    </citation>
    <scope>NUCLEOTIDE SEQUENCE</scope>
    <source>
        <strain evidence="8">G9</strain>
    </source>
</reference>
<comment type="caution">
    <text evidence="8">The sequence shown here is derived from an EMBL/GenBank/DDBJ whole genome shotgun (WGS) entry which is preliminary data.</text>
</comment>
<evidence type="ECO:0000256" key="4">
    <source>
        <dbReference type="ARBA" id="ARBA00022982"/>
    </source>
</evidence>
<evidence type="ECO:0000256" key="1">
    <source>
        <dbReference type="ARBA" id="ARBA00022448"/>
    </source>
</evidence>
<keyword evidence="9" id="KW-1185">Reference proteome</keyword>
<dbReference type="SUPFAM" id="SSF46626">
    <property type="entry name" value="Cytochrome c"/>
    <property type="match status" value="1"/>
</dbReference>
<dbReference type="RefSeq" id="WP_277865435.1">
    <property type="nucleotide sequence ID" value="NZ_JAKKUT010000001.1"/>
</dbReference>
<reference evidence="8" key="1">
    <citation type="journal article" date="2022" name="Genome Biol. Evol.">
        <title>A New Gene Family Diagnostic for Intracellular Biomineralization of Amorphous Ca Carbonates by Cyanobacteria.</title>
        <authorList>
            <person name="Benzerara K."/>
            <person name="Duprat E."/>
            <person name="Bitard-Feildel T."/>
            <person name="Caumes G."/>
            <person name="Cassier-Chauvat C."/>
            <person name="Chauvat F."/>
            <person name="Dezi M."/>
            <person name="Diop S.I."/>
            <person name="Gaschignard G."/>
            <person name="Gorgen S."/>
            <person name="Gugger M."/>
            <person name="Lopez-Garcia P."/>
            <person name="Millet M."/>
            <person name="Skouri-Panet F."/>
            <person name="Moreira D."/>
            <person name="Callebaut I."/>
        </authorList>
    </citation>
    <scope>NUCLEOTIDE SEQUENCE</scope>
    <source>
        <strain evidence="8">G9</strain>
    </source>
</reference>